<evidence type="ECO:0000256" key="7">
    <source>
        <dbReference type="ARBA" id="ARBA00023172"/>
    </source>
</evidence>
<dbReference type="GO" id="GO:0006310">
    <property type="term" value="P:DNA recombination"/>
    <property type="evidence" value="ECO:0007669"/>
    <property type="project" value="UniProtKB-UniRule"/>
</dbReference>
<keyword evidence="7 8" id="KW-0233">DNA recombination</keyword>
<keyword evidence="3 8" id="KW-0810">Translation regulation</keyword>
<dbReference type="RefSeq" id="WP_027074626.1">
    <property type="nucleotide sequence ID" value="NZ_AVSP01000001.1"/>
</dbReference>
<dbReference type="Gene3D" id="4.10.520.10">
    <property type="entry name" value="IHF-like DNA-binding proteins"/>
    <property type="match status" value="1"/>
</dbReference>
<organism evidence="11 12">
    <name type="scientific">Mannheimia granulomatis</name>
    <dbReference type="NCBI Taxonomy" id="85402"/>
    <lineage>
        <taxon>Bacteria</taxon>
        <taxon>Pseudomonadati</taxon>
        <taxon>Pseudomonadota</taxon>
        <taxon>Gammaproteobacteria</taxon>
        <taxon>Pasteurellales</taxon>
        <taxon>Pasteurellaceae</taxon>
        <taxon>Mannheimia</taxon>
    </lineage>
</organism>
<dbReference type="InterPro" id="IPR000119">
    <property type="entry name" value="Hist_DNA-bd"/>
</dbReference>
<proteinExistence type="inferred from homology"/>
<dbReference type="GO" id="GO:0030527">
    <property type="term" value="F:structural constituent of chromatin"/>
    <property type="evidence" value="ECO:0007669"/>
    <property type="project" value="InterPro"/>
</dbReference>
<dbReference type="GO" id="GO:0006417">
    <property type="term" value="P:regulation of translation"/>
    <property type="evidence" value="ECO:0007669"/>
    <property type="project" value="UniProtKB-UniRule"/>
</dbReference>
<comment type="similarity">
    <text evidence="1 8 9">Belongs to the bacterial histone-like protein family.</text>
</comment>
<comment type="function">
    <text evidence="8 10">This protein is one of the two subunits of integration host factor, a specific DNA-binding protein that functions in genetic recombination as well as in transcriptional and translational control.</text>
</comment>
<dbReference type="EMBL" id="JANJ01000005">
    <property type="protein sequence ID" value="EXI61872.1"/>
    <property type="molecule type" value="Genomic_DNA"/>
</dbReference>
<dbReference type="GO" id="GO:0006355">
    <property type="term" value="P:regulation of DNA-templated transcription"/>
    <property type="evidence" value="ECO:0007669"/>
    <property type="project" value="UniProtKB-UniRule"/>
</dbReference>
<dbReference type="CDD" id="cd13835">
    <property type="entry name" value="IHF_A"/>
    <property type="match status" value="1"/>
</dbReference>
<dbReference type="GO" id="GO:0003677">
    <property type="term" value="F:DNA binding"/>
    <property type="evidence" value="ECO:0007669"/>
    <property type="project" value="UniProtKB-UniRule"/>
</dbReference>
<keyword evidence="6 8" id="KW-0804">Transcription</keyword>
<comment type="caution">
    <text evidence="11">The sequence shown here is derived from an EMBL/GenBank/DDBJ whole genome shotgun (WGS) entry which is preliminary data.</text>
</comment>
<dbReference type="NCBIfam" id="NF001401">
    <property type="entry name" value="PRK00285.1"/>
    <property type="match status" value="1"/>
</dbReference>
<evidence type="ECO:0000256" key="10">
    <source>
        <dbReference type="RuleBase" id="RU004485"/>
    </source>
</evidence>
<evidence type="ECO:0000256" key="5">
    <source>
        <dbReference type="ARBA" id="ARBA00023125"/>
    </source>
</evidence>
<sequence>MALTKIEIAENLIAKYGLEKRIAKQFVESFFEEIRSSLERGDSVKLSGFGNFLLREKKSRPGRNPKTGENVAVSARRVVVFKAGQKLRERVENANTQTEPEA</sequence>
<evidence type="ECO:0000256" key="8">
    <source>
        <dbReference type="HAMAP-Rule" id="MF_00380"/>
    </source>
</evidence>
<dbReference type="NCBIfam" id="TIGR00987">
    <property type="entry name" value="himA"/>
    <property type="match status" value="1"/>
</dbReference>
<evidence type="ECO:0000256" key="1">
    <source>
        <dbReference type="ARBA" id="ARBA00010529"/>
    </source>
</evidence>
<dbReference type="PATRIC" id="fig|1450449.3.peg.1378"/>
<dbReference type="InterPro" id="IPR020816">
    <property type="entry name" value="Histone-like_DNA-bd_CS"/>
</dbReference>
<dbReference type="PANTHER" id="PTHR33175">
    <property type="entry name" value="DNA-BINDING PROTEIN HU"/>
    <property type="match status" value="1"/>
</dbReference>
<dbReference type="GO" id="GO:0009893">
    <property type="term" value="P:positive regulation of metabolic process"/>
    <property type="evidence" value="ECO:0007669"/>
    <property type="project" value="UniProtKB-ARBA"/>
</dbReference>
<keyword evidence="12" id="KW-1185">Reference proteome</keyword>
<dbReference type="PANTHER" id="PTHR33175:SF2">
    <property type="entry name" value="INTEGRATION HOST FACTOR SUBUNIT ALPHA"/>
    <property type="match status" value="1"/>
</dbReference>
<evidence type="ECO:0000256" key="6">
    <source>
        <dbReference type="ARBA" id="ARBA00023163"/>
    </source>
</evidence>
<comment type="subunit">
    <text evidence="8 10">Heterodimer of an alpha and a beta chain.</text>
</comment>
<gene>
    <name evidence="8 11" type="primary">ihfA</name>
    <name evidence="8" type="synonym">himA</name>
    <name evidence="11" type="ORF">AK33_07015</name>
</gene>
<keyword evidence="4 8" id="KW-0805">Transcription regulation</keyword>
<dbReference type="SUPFAM" id="SSF47729">
    <property type="entry name" value="IHF-like DNA-binding proteins"/>
    <property type="match status" value="1"/>
</dbReference>
<evidence type="ECO:0000256" key="4">
    <source>
        <dbReference type="ARBA" id="ARBA00023015"/>
    </source>
</evidence>
<reference evidence="11 12" key="1">
    <citation type="journal article" date="2014" name="Genome Announc.">
        <title>Genome Sequence of a Presumptive Mannheimia haemolytica Strain with an A1/A6-Cross-Reactive Serotype from a White-Tailed Deer (Odocoileus virginianus).</title>
        <authorList>
            <person name="Lawrence P.K."/>
            <person name="Bey R.F."/>
            <person name="Wiener B."/>
            <person name="Kittichotirat W."/>
            <person name="Bumgarner R.E."/>
        </authorList>
    </citation>
    <scope>NUCLEOTIDE SEQUENCE [LARGE SCALE GENOMIC DNA]</scope>
    <source>
        <strain evidence="11 12">PKL10</strain>
    </source>
</reference>
<dbReference type="STRING" id="1122190.GCA_000621105_00725"/>
<dbReference type="AlphaFoldDB" id="A0A011NBA0"/>
<dbReference type="GO" id="GO:0005829">
    <property type="term" value="C:cytosol"/>
    <property type="evidence" value="ECO:0007669"/>
    <property type="project" value="TreeGrafter"/>
</dbReference>
<evidence type="ECO:0000256" key="9">
    <source>
        <dbReference type="RuleBase" id="RU003939"/>
    </source>
</evidence>
<dbReference type="Proteomes" id="UP000054123">
    <property type="component" value="Unassembled WGS sequence"/>
</dbReference>
<evidence type="ECO:0000256" key="3">
    <source>
        <dbReference type="ARBA" id="ARBA00022845"/>
    </source>
</evidence>
<keyword evidence="5 8" id="KW-0238">DNA-binding</keyword>
<dbReference type="OrthoDB" id="9797747at2"/>
<dbReference type="PROSITE" id="PS00045">
    <property type="entry name" value="HISTONE_LIKE"/>
    <property type="match status" value="1"/>
</dbReference>
<dbReference type="PRINTS" id="PR01727">
    <property type="entry name" value="DNABINDINGHU"/>
</dbReference>
<evidence type="ECO:0000313" key="11">
    <source>
        <dbReference type="EMBL" id="EXI61872.1"/>
    </source>
</evidence>
<dbReference type="InterPro" id="IPR010992">
    <property type="entry name" value="IHF-like_DNA-bd_dom_sf"/>
</dbReference>
<dbReference type="InterPro" id="IPR005684">
    <property type="entry name" value="IHF_alpha"/>
</dbReference>
<protein>
    <recommendedName>
        <fullName evidence="2 8">Integration host factor subunit alpha</fullName>
        <shortName evidence="8">IHF-alpha</shortName>
    </recommendedName>
</protein>
<dbReference type="Pfam" id="PF00216">
    <property type="entry name" value="Bac_DNA_binding"/>
    <property type="match status" value="1"/>
</dbReference>
<evidence type="ECO:0000256" key="2">
    <source>
        <dbReference type="ARBA" id="ARBA00018329"/>
    </source>
</evidence>
<accession>A0A011NBA0</accession>
<dbReference type="SMART" id="SM00411">
    <property type="entry name" value="BHL"/>
    <property type="match status" value="1"/>
</dbReference>
<name>A0A011NBA0_9PAST</name>
<dbReference type="HAMAP" id="MF_00380">
    <property type="entry name" value="IHF_alpha"/>
    <property type="match status" value="1"/>
</dbReference>
<evidence type="ECO:0000313" key="12">
    <source>
        <dbReference type="Proteomes" id="UP000054123"/>
    </source>
</evidence>